<feature type="transmembrane region" description="Helical" evidence="3">
    <location>
        <begin position="6"/>
        <end position="27"/>
    </location>
</feature>
<dbReference type="InterPro" id="IPR000504">
    <property type="entry name" value="RRM_dom"/>
</dbReference>
<dbReference type="Pfam" id="PF00076">
    <property type="entry name" value="RRM_1"/>
    <property type="match status" value="1"/>
</dbReference>
<dbReference type="SUPFAM" id="SSF54928">
    <property type="entry name" value="RNA-binding domain, RBD"/>
    <property type="match status" value="1"/>
</dbReference>
<proteinExistence type="predicted"/>
<dbReference type="CDD" id="cd00590">
    <property type="entry name" value="RRM_SF"/>
    <property type="match status" value="1"/>
</dbReference>
<evidence type="ECO:0000256" key="2">
    <source>
        <dbReference type="SAM" id="MobiDB-lite"/>
    </source>
</evidence>
<protein>
    <submittedName>
        <fullName evidence="5">RNA-binding protein, putative</fullName>
    </submittedName>
</protein>
<feature type="domain" description="RRM" evidence="4">
    <location>
        <begin position="381"/>
        <end position="452"/>
    </location>
</feature>
<sequence>MYDCQFFYAYLYFIYLFSTASLLFCFLGPQKGRRKEKGEGAGIGKANTRTLLSCSRKSTKHQMDAITRDLHHHHLARLLHLVPHLHSAYLENSFLLPLFFSCVSPAAKQHARMLLLCLQRRFGSLCPPEVRVHILSFLSFPEFAAPPPHPICREQSILSPGARKRPREAVGENVSPGCANSPPTDAAVEREEEEDVVASMDERMKSLPQLKTATSDEKPSATDFLFHVRPPLAAATVTSAKTTTHLFVRMVSESAQNEETMNRYFGRYGQVSCTLLQQKQQQAMTDSGHTETRATVVQDFIVSVDSTDNSLNAVRNAYYPELAFIAFHDPACDTYTLADVDRVLQVVPVEVVGVPAHLDTVTKAEDEEDEANALPLDTFVPDVVVDGLPYWLTVDQLRVSFSEYGRVEDVRIAIDDRSGSFTGTALLRMASVEEAIAASEGLNGAVLKDHTLVSGVLDDRLNIVSLRQGTLIRQVDELLPDDFDVTENHRRWV</sequence>
<dbReference type="Gene3D" id="3.30.70.330">
    <property type="match status" value="1"/>
</dbReference>
<dbReference type="GO" id="GO:0003723">
    <property type="term" value="F:RNA binding"/>
    <property type="evidence" value="ECO:0007669"/>
    <property type="project" value="UniProtKB-UniRule"/>
</dbReference>
<dbReference type="EMBL" id="AHKC01009266">
    <property type="protein sequence ID" value="EKF33401.1"/>
    <property type="molecule type" value="Genomic_DNA"/>
</dbReference>
<keyword evidence="3" id="KW-1133">Transmembrane helix</keyword>
<evidence type="ECO:0000256" key="3">
    <source>
        <dbReference type="SAM" id="Phobius"/>
    </source>
</evidence>
<organism evidence="5 6">
    <name type="scientific">Trypanosoma cruzi marinkellei</name>
    <dbReference type="NCBI Taxonomy" id="85056"/>
    <lineage>
        <taxon>Eukaryota</taxon>
        <taxon>Discoba</taxon>
        <taxon>Euglenozoa</taxon>
        <taxon>Kinetoplastea</taxon>
        <taxon>Metakinetoplastina</taxon>
        <taxon>Trypanosomatida</taxon>
        <taxon>Trypanosomatidae</taxon>
        <taxon>Trypanosoma</taxon>
        <taxon>Schizotrypanum</taxon>
    </lineage>
</organism>
<dbReference type="Proteomes" id="UP000007350">
    <property type="component" value="Unassembled WGS sequence"/>
</dbReference>
<dbReference type="SMART" id="SM00360">
    <property type="entry name" value="RRM"/>
    <property type="match status" value="1"/>
</dbReference>
<dbReference type="PANTHER" id="PTHR15241">
    <property type="entry name" value="TRANSFORMER-2-RELATED"/>
    <property type="match status" value="1"/>
</dbReference>
<dbReference type="PROSITE" id="PS50102">
    <property type="entry name" value="RRM"/>
    <property type="match status" value="1"/>
</dbReference>
<dbReference type="InterPro" id="IPR012677">
    <property type="entry name" value="Nucleotide-bd_a/b_plait_sf"/>
</dbReference>
<keyword evidence="3" id="KW-0472">Membrane</keyword>
<comment type="caution">
    <text evidence="5">The sequence shown here is derived from an EMBL/GenBank/DDBJ whole genome shotgun (WGS) entry which is preliminary data.</text>
</comment>
<dbReference type="InterPro" id="IPR035979">
    <property type="entry name" value="RBD_domain_sf"/>
</dbReference>
<keyword evidence="6" id="KW-1185">Reference proteome</keyword>
<evidence type="ECO:0000313" key="6">
    <source>
        <dbReference type="Proteomes" id="UP000007350"/>
    </source>
</evidence>
<accession>K2NEK5</accession>
<reference evidence="5 6" key="1">
    <citation type="journal article" date="2012" name="BMC Genomics">
        <title>Comparative genomic analysis of human infective Trypanosoma cruzi lineages with the bat-restricted subspecies T. cruzi marinkellei.</title>
        <authorList>
            <person name="Franzen O."/>
            <person name="Talavera-Lopez C."/>
            <person name="Ochaya S."/>
            <person name="Butler C.E."/>
            <person name="Messenger L.A."/>
            <person name="Lewis M.D."/>
            <person name="Llewellyn M.S."/>
            <person name="Marinkelle C.J."/>
            <person name="Tyler K.M."/>
            <person name="Miles M.A."/>
            <person name="Andersson B."/>
        </authorList>
    </citation>
    <scope>NUCLEOTIDE SEQUENCE [LARGE SCALE GENOMIC DNA]</scope>
    <source>
        <strain evidence="5 6">B7</strain>
    </source>
</reference>
<dbReference type="OrthoDB" id="15688at2759"/>
<evidence type="ECO:0000313" key="5">
    <source>
        <dbReference type="EMBL" id="EKF33401.1"/>
    </source>
</evidence>
<feature type="region of interest" description="Disordered" evidence="2">
    <location>
        <begin position="162"/>
        <end position="194"/>
    </location>
</feature>
<dbReference type="AlphaFoldDB" id="K2NEK5"/>
<evidence type="ECO:0000256" key="1">
    <source>
        <dbReference type="PROSITE-ProRule" id="PRU00176"/>
    </source>
</evidence>
<keyword evidence="1" id="KW-0694">RNA-binding</keyword>
<name>K2NEK5_TRYCR</name>
<keyword evidence="3" id="KW-0812">Transmembrane</keyword>
<gene>
    <name evidence="5" type="ORF">MOQ_002728</name>
</gene>
<dbReference type="PANTHER" id="PTHR15241:SF304">
    <property type="entry name" value="RRM DOMAIN-CONTAINING PROTEIN"/>
    <property type="match status" value="1"/>
</dbReference>
<evidence type="ECO:0000259" key="4">
    <source>
        <dbReference type="PROSITE" id="PS50102"/>
    </source>
</evidence>